<dbReference type="GO" id="GO:0003746">
    <property type="term" value="F:translation elongation factor activity"/>
    <property type="evidence" value="ECO:0007669"/>
    <property type="project" value="UniProtKB-KW"/>
</dbReference>
<dbReference type="PROSITE" id="PS51722">
    <property type="entry name" value="G_TR_2"/>
    <property type="match status" value="1"/>
</dbReference>
<dbReference type="SUPFAM" id="SSF50447">
    <property type="entry name" value="Translation proteins"/>
    <property type="match status" value="1"/>
</dbReference>
<protein>
    <submittedName>
        <fullName evidence="4">Elongation factor G</fullName>
    </submittedName>
</protein>
<dbReference type="InterPro" id="IPR035649">
    <property type="entry name" value="EFG_V"/>
</dbReference>
<dbReference type="SUPFAM" id="SSF54980">
    <property type="entry name" value="EF-G C-terminal domain-like"/>
    <property type="match status" value="2"/>
</dbReference>
<dbReference type="Pfam" id="PF14492">
    <property type="entry name" value="EFG_III"/>
    <property type="match status" value="1"/>
</dbReference>
<dbReference type="GO" id="GO:0003924">
    <property type="term" value="F:GTPase activity"/>
    <property type="evidence" value="ECO:0007669"/>
    <property type="project" value="InterPro"/>
</dbReference>
<dbReference type="Pfam" id="PF03764">
    <property type="entry name" value="EFG_IV"/>
    <property type="match status" value="1"/>
</dbReference>
<dbReference type="Gene3D" id="3.30.70.870">
    <property type="entry name" value="Elongation Factor G (Translational Gtpase), domain 3"/>
    <property type="match status" value="1"/>
</dbReference>
<keyword evidence="5" id="KW-1185">Reference proteome</keyword>
<evidence type="ECO:0000313" key="5">
    <source>
        <dbReference type="Proteomes" id="UP000295560"/>
    </source>
</evidence>
<dbReference type="SUPFAM" id="SSF54211">
    <property type="entry name" value="Ribosomal protein S5 domain 2-like"/>
    <property type="match status" value="1"/>
</dbReference>
<proteinExistence type="predicted"/>
<feature type="domain" description="Tr-type G" evidence="3">
    <location>
        <begin position="22"/>
        <end position="287"/>
    </location>
</feature>
<dbReference type="RefSeq" id="WP_132431712.1">
    <property type="nucleotide sequence ID" value="NZ_SMFZ01000002.1"/>
</dbReference>
<evidence type="ECO:0000256" key="2">
    <source>
        <dbReference type="ARBA" id="ARBA00023134"/>
    </source>
</evidence>
<dbReference type="Gene3D" id="3.30.70.240">
    <property type="match status" value="1"/>
</dbReference>
<dbReference type="AlphaFoldDB" id="A0A4R1HNB8"/>
<dbReference type="InterPro" id="IPR000640">
    <property type="entry name" value="EFG_V-like"/>
</dbReference>
<keyword evidence="1" id="KW-0547">Nucleotide-binding</keyword>
<dbReference type="GO" id="GO:0005525">
    <property type="term" value="F:GTP binding"/>
    <property type="evidence" value="ECO:0007669"/>
    <property type="project" value="UniProtKB-KW"/>
</dbReference>
<evidence type="ECO:0000256" key="1">
    <source>
        <dbReference type="ARBA" id="ARBA00022741"/>
    </source>
</evidence>
<dbReference type="InterPro" id="IPR035647">
    <property type="entry name" value="EFG_III/V"/>
</dbReference>
<dbReference type="InterPro" id="IPR053905">
    <property type="entry name" value="EF-G-like_DII"/>
</dbReference>
<dbReference type="InterPro" id="IPR047872">
    <property type="entry name" value="EFG_IV"/>
</dbReference>
<dbReference type="CDD" id="cd01434">
    <property type="entry name" value="EFG_mtEFG1_IV"/>
    <property type="match status" value="1"/>
</dbReference>
<evidence type="ECO:0000259" key="3">
    <source>
        <dbReference type="PROSITE" id="PS51722"/>
    </source>
</evidence>
<dbReference type="InterPro" id="IPR005517">
    <property type="entry name" value="Transl_elong_EFG/EF2_IV"/>
</dbReference>
<dbReference type="Proteomes" id="UP000295560">
    <property type="component" value="Unassembled WGS sequence"/>
</dbReference>
<keyword evidence="2" id="KW-0342">GTP-binding</keyword>
<name>A0A4R1HNB8_PSEEN</name>
<comment type="caution">
    <text evidence="4">The sequence shown here is derived from an EMBL/GenBank/DDBJ whole genome shotgun (WGS) entry which is preliminary data.</text>
</comment>
<evidence type="ECO:0000313" key="4">
    <source>
        <dbReference type="EMBL" id="TCK22681.1"/>
    </source>
</evidence>
<dbReference type="OrthoDB" id="9801472at2"/>
<dbReference type="Gene3D" id="2.40.30.10">
    <property type="entry name" value="Translation factors"/>
    <property type="match status" value="1"/>
</dbReference>
<dbReference type="NCBIfam" id="NF009381">
    <property type="entry name" value="PRK12740.1-5"/>
    <property type="match status" value="1"/>
</dbReference>
<dbReference type="PANTHER" id="PTHR43261">
    <property type="entry name" value="TRANSLATION ELONGATION FACTOR G-RELATED"/>
    <property type="match status" value="1"/>
</dbReference>
<dbReference type="EMBL" id="SMFZ01000002">
    <property type="protein sequence ID" value="TCK22681.1"/>
    <property type="molecule type" value="Genomic_DNA"/>
</dbReference>
<sequence>MTVRAERQAGGAATAVAAAAPADIRNVVLVGPSGSGKTTLVDALLAHTGTIPRAGSVTEGTTTCDHDPAAVRQHRSIGLSVAPFVHDGIKVNLLDTPGYGDFLGELRAGLRAADAALFVVPAAEGREGTLDPGTLALWEECVAAGIPRAVVVARCDAAQADVESTQLACQDVFGSGVAPCYLPIRRDDGGMDALYGLLSQTPAGSAPDGAEDARSVLIEGIIEQSEDEALMEGYLAGEEIPVGTLVDDLETAVARGAFHPVVPVCSASGIGLDALLEIMTGAFPSPQERPLPRTVDGRELAPDPDGPLAAEVVRTASDPYVGRVSLVRVFSGTLRPDTTVHIGSGGVVPSPRTSPEAHDGDEKVAHLYSALGSALTETAACPAGDICAVTRLSAGTGDTLSATTDPLDLVAWDRPEPLLPIALVARNRGDEDAVARALAKLVATDPALALERNQETHQTVLWCTGEAHADVALSRLRDAGVEVETEEVRVPLRITLDHAGRATGKHVKQSGGHGQYAVCHVEFEPLPPGSGFEFRSAVVGGSVPTQYVPSVEKGIRTQLERGLAVADGEPAHPVVDVKATLVDGKAHSVDSSDAAFQTAGSLALREAVAACGTTLLEPLDEVRIRILDEHLGAVLGDLSGRRGRVLGTDVDDTPGRTVVRAEVPRTELLRHAIDLRAMTSGTATCTRAFARYAERA</sequence>
<keyword evidence="4" id="KW-0648">Protein biosynthesis</keyword>
<dbReference type="InterPro" id="IPR009000">
    <property type="entry name" value="Transl_B-barrel_sf"/>
</dbReference>
<keyword evidence="4" id="KW-0251">Elongation factor</keyword>
<dbReference type="CDD" id="cd03713">
    <property type="entry name" value="EFG_mtEFG_C"/>
    <property type="match status" value="1"/>
</dbReference>
<dbReference type="SMART" id="SM00838">
    <property type="entry name" value="EFG_C"/>
    <property type="match status" value="1"/>
</dbReference>
<dbReference type="InterPro" id="IPR041095">
    <property type="entry name" value="EFG_II"/>
</dbReference>
<dbReference type="InterPro" id="IPR014721">
    <property type="entry name" value="Ribsml_uS5_D2-typ_fold_subgr"/>
</dbReference>
<dbReference type="Gene3D" id="3.40.50.300">
    <property type="entry name" value="P-loop containing nucleotide triphosphate hydrolases"/>
    <property type="match status" value="1"/>
</dbReference>
<dbReference type="InterPro" id="IPR020568">
    <property type="entry name" value="Ribosomal_Su5_D2-typ_SF"/>
</dbReference>
<reference evidence="4 5" key="1">
    <citation type="submission" date="2019-03" db="EMBL/GenBank/DDBJ databases">
        <title>Sequencing the genomes of 1000 actinobacteria strains.</title>
        <authorList>
            <person name="Klenk H.-P."/>
        </authorList>
    </citation>
    <scope>NUCLEOTIDE SEQUENCE [LARGE SCALE GENOMIC DNA]</scope>
    <source>
        <strain evidence="4 5">DSM 44969</strain>
    </source>
</reference>
<dbReference type="SUPFAM" id="SSF52540">
    <property type="entry name" value="P-loop containing nucleoside triphosphate hydrolases"/>
    <property type="match status" value="1"/>
</dbReference>
<dbReference type="Pfam" id="PF22042">
    <property type="entry name" value="EF-G_D2"/>
    <property type="match status" value="1"/>
</dbReference>
<dbReference type="Pfam" id="PF00679">
    <property type="entry name" value="EFG_C"/>
    <property type="match status" value="1"/>
</dbReference>
<organism evidence="4 5">
    <name type="scientific">Pseudonocardia endophytica</name>
    <dbReference type="NCBI Taxonomy" id="401976"/>
    <lineage>
        <taxon>Bacteria</taxon>
        <taxon>Bacillati</taxon>
        <taxon>Actinomycetota</taxon>
        <taxon>Actinomycetes</taxon>
        <taxon>Pseudonocardiales</taxon>
        <taxon>Pseudonocardiaceae</taxon>
        <taxon>Pseudonocardia</taxon>
    </lineage>
</organism>
<dbReference type="NCBIfam" id="NF009377">
    <property type="entry name" value="PRK12740.1-1"/>
    <property type="match status" value="1"/>
</dbReference>
<dbReference type="SMART" id="SM00889">
    <property type="entry name" value="EFG_IV"/>
    <property type="match status" value="1"/>
</dbReference>
<dbReference type="GO" id="GO:0032790">
    <property type="term" value="P:ribosome disassembly"/>
    <property type="evidence" value="ECO:0007669"/>
    <property type="project" value="TreeGrafter"/>
</dbReference>
<gene>
    <name evidence="4" type="ORF">EV378_6689</name>
</gene>
<dbReference type="InterPro" id="IPR000795">
    <property type="entry name" value="T_Tr_GTP-bd_dom"/>
</dbReference>
<dbReference type="InterPro" id="IPR027417">
    <property type="entry name" value="P-loop_NTPase"/>
</dbReference>
<dbReference type="Pfam" id="PF00009">
    <property type="entry name" value="GTP_EFTU"/>
    <property type="match status" value="1"/>
</dbReference>
<dbReference type="Gene3D" id="3.30.230.10">
    <property type="match status" value="1"/>
</dbReference>
<accession>A0A4R1HNB8</accession>
<dbReference type="PANTHER" id="PTHR43261:SF6">
    <property type="entry name" value="ELONGATION FACTOR G-LIKE PROTEIN"/>
    <property type="match status" value="1"/>
</dbReference>